<evidence type="ECO:0000256" key="2">
    <source>
        <dbReference type="ARBA" id="ARBA00022475"/>
    </source>
</evidence>
<dbReference type="GO" id="GO:0044877">
    <property type="term" value="F:protein-containing complex binding"/>
    <property type="evidence" value="ECO:0007669"/>
    <property type="project" value="InterPro"/>
</dbReference>
<proteinExistence type="inferred from homology"/>
<evidence type="ECO:0000313" key="12">
    <source>
        <dbReference type="EMBL" id="QQD17115.1"/>
    </source>
</evidence>
<keyword evidence="2" id="KW-1003">Cell membrane</keyword>
<gene>
    <name evidence="12" type="ORF">I6N98_12140</name>
</gene>
<evidence type="ECO:0000256" key="5">
    <source>
        <dbReference type="ARBA" id="ARBA00023136"/>
    </source>
</evidence>
<dbReference type="InterPro" id="IPR018704">
    <property type="entry name" value="SecYEG/CpoB_TPR"/>
</dbReference>
<keyword evidence="3 10" id="KW-0812">Transmembrane</keyword>
<evidence type="ECO:0000256" key="10">
    <source>
        <dbReference type="SAM" id="Phobius"/>
    </source>
</evidence>
<keyword evidence="4 10" id="KW-1133">Transmembrane helix</keyword>
<dbReference type="Gene3D" id="1.25.40.10">
    <property type="entry name" value="Tetratricopeptide repeat domain"/>
    <property type="match status" value="1"/>
</dbReference>
<keyword evidence="13" id="KW-1185">Reference proteome</keyword>
<dbReference type="SUPFAM" id="SSF48452">
    <property type="entry name" value="TPR-like"/>
    <property type="match status" value="1"/>
</dbReference>
<keyword evidence="5 10" id="KW-0472">Membrane</keyword>
<dbReference type="EMBL" id="CP066167">
    <property type="protein sequence ID" value="QQD17115.1"/>
    <property type="molecule type" value="Genomic_DNA"/>
</dbReference>
<comment type="subcellular location">
    <subcellularLocation>
        <location evidence="1">Cell membrane</location>
        <topology evidence="1">Single-pass type II membrane protein</topology>
    </subcellularLocation>
</comment>
<feature type="domain" description="Ancillary SecYEG translocon subunit/Cell division coordinator CpoB TPR" evidence="11">
    <location>
        <begin position="15"/>
        <end position="215"/>
    </location>
</feature>
<dbReference type="InterPro" id="IPR026039">
    <property type="entry name" value="YfgM"/>
</dbReference>
<evidence type="ECO:0000313" key="13">
    <source>
        <dbReference type="Proteomes" id="UP000596063"/>
    </source>
</evidence>
<dbReference type="KEGG" id="snan:I6N98_12140"/>
<comment type="similarity">
    <text evidence="7">Belongs to the YfgM family.</text>
</comment>
<keyword evidence="6" id="KW-0143">Chaperone</keyword>
<evidence type="ECO:0000256" key="3">
    <source>
        <dbReference type="ARBA" id="ARBA00022692"/>
    </source>
</evidence>
<dbReference type="PANTHER" id="PTHR38035">
    <property type="entry name" value="UPF0070 PROTEIN YFGM"/>
    <property type="match status" value="1"/>
</dbReference>
<dbReference type="PANTHER" id="PTHR38035:SF1">
    <property type="entry name" value="ANCILLARY SECYEG TRANSLOCON SUBUNIT"/>
    <property type="match status" value="1"/>
</dbReference>
<accession>A0A7T4QYH1</accession>
<name>A0A7T4QYH1_9GAMM</name>
<evidence type="ECO:0000256" key="8">
    <source>
        <dbReference type="ARBA" id="ARBA00024235"/>
    </source>
</evidence>
<dbReference type="PIRSF" id="PIRSF006170">
    <property type="entry name" value="YfgM"/>
    <property type="match status" value="1"/>
</dbReference>
<evidence type="ECO:0000256" key="4">
    <source>
        <dbReference type="ARBA" id="ARBA00022989"/>
    </source>
</evidence>
<feature type="region of interest" description="Disordered" evidence="9">
    <location>
        <begin position="194"/>
        <end position="229"/>
    </location>
</feature>
<evidence type="ECO:0000256" key="7">
    <source>
        <dbReference type="ARBA" id="ARBA00024197"/>
    </source>
</evidence>
<evidence type="ECO:0000256" key="1">
    <source>
        <dbReference type="ARBA" id="ARBA00004401"/>
    </source>
</evidence>
<sequence length="229" mass="25060">MNTFRTEEEQLDAIKRWWRENGISTAVGVVLALGAVFGWRGWQDHQQNRAAEASAVFQQLLEADAAYQRDGTRKLAALELADTLRDDFAGHSYAHFATLMKAKYAAQDGNFGEAETLLQSVLDDAPNQAVAQQVKVRLAQLSVAQQQYDQALTHLQGLEEGGYAPQAAEIRGDIKLAQGDSAGALEAYTEARRLSAESEIPTDNPVLEMKINDLRTQRSGSPDADQQGA</sequence>
<reference evidence="12 13" key="1">
    <citation type="submission" date="2020-12" db="EMBL/GenBank/DDBJ databases">
        <authorList>
            <person name="Shan Y."/>
        </authorList>
    </citation>
    <scope>NUCLEOTIDE SEQUENCE [LARGE SCALE GENOMIC DNA]</scope>
    <source>
        <strain evidence="13">csc3.9</strain>
    </source>
</reference>
<protein>
    <recommendedName>
        <fullName evidence="8">Ancillary SecYEG translocon subunit</fullName>
    </recommendedName>
</protein>
<evidence type="ECO:0000256" key="6">
    <source>
        <dbReference type="ARBA" id="ARBA00023186"/>
    </source>
</evidence>
<dbReference type="Proteomes" id="UP000596063">
    <property type="component" value="Chromosome"/>
</dbReference>
<dbReference type="AlphaFoldDB" id="A0A7T4QYH1"/>
<dbReference type="GO" id="GO:0005886">
    <property type="term" value="C:plasma membrane"/>
    <property type="evidence" value="ECO:0007669"/>
    <property type="project" value="UniProtKB-SubCell"/>
</dbReference>
<dbReference type="RefSeq" id="WP_198568617.1">
    <property type="nucleotide sequence ID" value="NZ_CP066167.1"/>
</dbReference>
<organism evidence="12 13">
    <name type="scientific">Spongiibacter nanhainus</name>
    <dbReference type="NCBI Taxonomy" id="2794344"/>
    <lineage>
        <taxon>Bacteria</taxon>
        <taxon>Pseudomonadati</taxon>
        <taxon>Pseudomonadota</taxon>
        <taxon>Gammaproteobacteria</taxon>
        <taxon>Cellvibrionales</taxon>
        <taxon>Spongiibacteraceae</taxon>
        <taxon>Spongiibacter</taxon>
    </lineage>
</organism>
<dbReference type="Pfam" id="PF09976">
    <property type="entry name" value="TPR_21"/>
    <property type="match status" value="1"/>
</dbReference>
<dbReference type="InterPro" id="IPR011990">
    <property type="entry name" value="TPR-like_helical_dom_sf"/>
</dbReference>
<evidence type="ECO:0000259" key="11">
    <source>
        <dbReference type="Pfam" id="PF09976"/>
    </source>
</evidence>
<feature type="transmembrane region" description="Helical" evidence="10">
    <location>
        <begin position="21"/>
        <end position="42"/>
    </location>
</feature>
<evidence type="ECO:0000256" key="9">
    <source>
        <dbReference type="SAM" id="MobiDB-lite"/>
    </source>
</evidence>